<comment type="function">
    <text evidence="3">Acyl-CoA synthases catalyze the initial reaction in fatty acid metabolism, by forming a thioester with CoA. Has some preference toward medium-chain substrates. Plays a role in adipocyte differentiation.</text>
</comment>
<dbReference type="GO" id="GO:0031956">
    <property type="term" value="F:medium-chain fatty acid-CoA ligase activity"/>
    <property type="evidence" value="ECO:0007669"/>
    <property type="project" value="UniProtKB-EC"/>
</dbReference>
<evidence type="ECO:0000256" key="7">
    <source>
        <dbReference type="ARBA" id="ARBA00048277"/>
    </source>
</evidence>
<comment type="catalytic activity">
    <reaction evidence="6">
        <text>octanoate + ATP + CoA = octanoyl-CoA + AMP + diphosphate</text>
        <dbReference type="Rhea" id="RHEA:33631"/>
        <dbReference type="ChEBI" id="CHEBI:25646"/>
        <dbReference type="ChEBI" id="CHEBI:30616"/>
        <dbReference type="ChEBI" id="CHEBI:33019"/>
        <dbReference type="ChEBI" id="CHEBI:57287"/>
        <dbReference type="ChEBI" id="CHEBI:57386"/>
        <dbReference type="ChEBI" id="CHEBI:456215"/>
    </reaction>
</comment>
<evidence type="ECO:0000256" key="2">
    <source>
        <dbReference type="ARBA" id="ARBA00022598"/>
    </source>
</evidence>
<dbReference type="OrthoDB" id="10253115at2759"/>
<keyword evidence="2" id="KW-0436">Ligase</keyword>
<comment type="catalytic activity">
    <reaction evidence="7">
        <text>a medium-chain fatty acid + ATP + CoA = a medium-chain fatty acyl-CoA + AMP + diphosphate</text>
        <dbReference type="Rhea" id="RHEA:48340"/>
        <dbReference type="ChEBI" id="CHEBI:30616"/>
        <dbReference type="ChEBI" id="CHEBI:33019"/>
        <dbReference type="ChEBI" id="CHEBI:57287"/>
        <dbReference type="ChEBI" id="CHEBI:59558"/>
        <dbReference type="ChEBI" id="CHEBI:90546"/>
        <dbReference type="ChEBI" id="CHEBI:456215"/>
        <dbReference type="EC" id="6.2.1.2"/>
    </reaction>
</comment>
<keyword evidence="10" id="KW-1185">Reference proteome</keyword>
<name>A0A9W9Y9M5_9CNID</name>
<dbReference type="GO" id="GO:0006631">
    <property type="term" value="P:fatty acid metabolic process"/>
    <property type="evidence" value="ECO:0007669"/>
    <property type="project" value="TreeGrafter"/>
</dbReference>
<evidence type="ECO:0000256" key="4">
    <source>
        <dbReference type="ARBA" id="ARBA00039009"/>
    </source>
</evidence>
<dbReference type="InterPro" id="IPR000873">
    <property type="entry name" value="AMP-dep_synth/lig_dom"/>
</dbReference>
<evidence type="ECO:0000256" key="5">
    <source>
        <dbReference type="ARBA" id="ARBA00039638"/>
    </source>
</evidence>
<evidence type="ECO:0000313" key="9">
    <source>
        <dbReference type="EMBL" id="KAJ7327731.1"/>
    </source>
</evidence>
<dbReference type="Pfam" id="PF00501">
    <property type="entry name" value="AMP-binding"/>
    <property type="match status" value="1"/>
</dbReference>
<organism evidence="9 10">
    <name type="scientific">Desmophyllum pertusum</name>
    <dbReference type="NCBI Taxonomy" id="174260"/>
    <lineage>
        <taxon>Eukaryota</taxon>
        <taxon>Metazoa</taxon>
        <taxon>Cnidaria</taxon>
        <taxon>Anthozoa</taxon>
        <taxon>Hexacorallia</taxon>
        <taxon>Scleractinia</taxon>
        <taxon>Caryophylliina</taxon>
        <taxon>Caryophylliidae</taxon>
        <taxon>Desmophyllum</taxon>
    </lineage>
</organism>
<gene>
    <name evidence="9" type="ORF">OS493_026609</name>
</gene>
<dbReference type="PANTHER" id="PTHR43201">
    <property type="entry name" value="ACYL-COA SYNTHETASE"/>
    <property type="match status" value="1"/>
</dbReference>
<dbReference type="PROSITE" id="PS00455">
    <property type="entry name" value="AMP_BINDING"/>
    <property type="match status" value="1"/>
</dbReference>
<evidence type="ECO:0000256" key="6">
    <source>
        <dbReference type="ARBA" id="ARBA00047319"/>
    </source>
</evidence>
<evidence type="ECO:0000256" key="3">
    <source>
        <dbReference type="ARBA" id="ARBA00037247"/>
    </source>
</evidence>
<dbReference type="AlphaFoldDB" id="A0A9W9Y9M5"/>
<accession>A0A9W9Y9M5</accession>
<protein>
    <recommendedName>
        <fullName evidence="5">Medium-chain acyl-CoA ligase ACSF2, mitochondrial</fullName>
        <ecNumber evidence="4">6.2.1.2</ecNumber>
    </recommendedName>
</protein>
<dbReference type="PANTHER" id="PTHR43201:SF5">
    <property type="entry name" value="MEDIUM-CHAIN ACYL-COA LIGASE ACSF2, MITOCHONDRIAL"/>
    <property type="match status" value="1"/>
</dbReference>
<sequence>MAAISTGGQKILSSAGKCGILRVYSQWMQRSTKPVSCGFCRRVRHSSTSSHEKLQFSYCQGLSSKRFIGETIGQRLDKTVEKFPDREAYVCCEDNERATFAEFQQEVDNLAAGLLAMGLKKGDRVGMWGPNMREWVITQFATAKAGLILVSIGLTIGKHKPAYQIPEVEYALKKVGCKALIMADQFKSQDYYNMLSHIAHELPHSKPGDLFNERLPDLKLIVMASKDHERTFGGTIPFQEIMETGGAEQRKQLQELQNELQCDDPINIQFTSGTTGNPKGATLSHHGILNNAYFVGEVLDYENQYYKLC</sequence>
<dbReference type="SUPFAM" id="SSF56801">
    <property type="entry name" value="Acetyl-CoA synthetase-like"/>
    <property type="match status" value="1"/>
</dbReference>
<dbReference type="EMBL" id="MU827800">
    <property type="protein sequence ID" value="KAJ7327731.1"/>
    <property type="molecule type" value="Genomic_DNA"/>
</dbReference>
<dbReference type="Proteomes" id="UP001163046">
    <property type="component" value="Unassembled WGS sequence"/>
</dbReference>
<dbReference type="Gene3D" id="3.40.50.980">
    <property type="match status" value="2"/>
</dbReference>
<evidence type="ECO:0000259" key="8">
    <source>
        <dbReference type="Pfam" id="PF00501"/>
    </source>
</evidence>
<reference evidence="9" key="1">
    <citation type="submission" date="2023-01" db="EMBL/GenBank/DDBJ databases">
        <title>Genome assembly of the deep-sea coral Lophelia pertusa.</title>
        <authorList>
            <person name="Herrera S."/>
            <person name="Cordes E."/>
        </authorList>
    </citation>
    <scope>NUCLEOTIDE SEQUENCE</scope>
    <source>
        <strain evidence="9">USNM1676648</strain>
        <tissue evidence="9">Polyp</tissue>
    </source>
</reference>
<dbReference type="InterPro" id="IPR020845">
    <property type="entry name" value="AMP-binding_CS"/>
</dbReference>
<comment type="caution">
    <text evidence="9">The sequence shown here is derived from an EMBL/GenBank/DDBJ whole genome shotgun (WGS) entry which is preliminary data.</text>
</comment>
<comment type="similarity">
    <text evidence="1">Belongs to the ATP-dependent AMP-binding enzyme family.</text>
</comment>
<proteinExistence type="inferred from homology"/>
<evidence type="ECO:0000256" key="1">
    <source>
        <dbReference type="ARBA" id="ARBA00006432"/>
    </source>
</evidence>
<feature type="domain" description="AMP-dependent synthetase/ligase" evidence="8">
    <location>
        <begin position="77"/>
        <end position="295"/>
    </location>
</feature>
<dbReference type="EC" id="6.2.1.2" evidence="4"/>
<evidence type="ECO:0000313" key="10">
    <source>
        <dbReference type="Proteomes" id="UP001163046"/>
    </source>
</evidence>